<keyword evidence="9" id="KW-0238">DNA-binding</keyword>
<evidence type="ECO:0000259" key="17">
    <source>
        <dbReference type="PROSITE" id="PS51068"/>
    </source>
</evidence>
<evidence type="ECO:0000256" key="1">
    <source>
        <dbReference type="ARBA" id="ARBA00001947"/>
    </source>
</evidence>
<dbReference type="InterPro" id="IPR015886">
    <property type="entry name" value="H2TH_FPG"/>
</dbReference>
<comment type="similarity">
    <text evidence="2">Belongs to the FPG family.</text>
</comment>
<dbReference type="GO" id="GO:0003684">
    <property type="term" value="F:damaged DNA binding"/>
    <property type="evidence" value="ECO:0007669"/>
    <property type="project" value="InterPro"/>
</dbReference>
<evidence type="ECO:0000256" key="6">
    <source>
        <dbReference type="ARBA" id="ARBA00022771"/>
    </source>
</evidence>
<dbReference type="PROSITE" id="PS51066">
    <property type="entry name" value="ZF_FPG_2"/>
    <property type="match status" value="1"/>
</dbReference>
<dbReference type="OrthoDB" id="9800855at2"/>
<dbReference type="Gene3D" id="3.20.190.10">
    <property type="entry name" value="MutM-like, N-terminal"/>
    <property type="match status" value="1"/>
</dbReference>
<evidence type="ECO:0000256" key="4">
    <source>
        <dbReference type="ARBA" id="ARBA00022723"/>
    </source>
</evidence>
<dbReference type="InterPro" id="IPR015887">
    <property type="entry name" value="DNA_glyclase_Znf_dom_DNA_BS"/>
</dbReference>
<dbReference type="InterPro" id="IPR012319">
    <property type="entry name" value="FPG_cat"/>
</dbReference>
<keyword evidence="8" id="KW-0862">Zinc</keyword>
<dbReference type="Proteomes" id="UP000034883">
    <property type="component" value="Chromosome"/>
</dbReference>
<evidence type="ECO:0000256" key="14">
    <source>
        <dbReference type="ARBA" id="ARBA00044632"/>
    </source>
</evidence>
<evidence type="ECO:0000313" key="19">
    <source>
        <dbReference type="Proteomes" id="UP000034883"/>
    </source>
</evidence>
<keyword evidence="12" id="KW-0511">Multifunctional enzyme</keyword>
<dbReference type="InterPro" id="IPR000214">
    <property type="entry name" value="Znf_DNA_glyclase/AP_lyase"/>
</dbReference>
<comment type="catalytic activity">
    <reaction evidence="14">
        <text>2'-deoxyribonucleotide-(2'-deoxyribose 5'-phosphate)-2'-deoxyribonucleotide-DNA = a 3'-end 2'-deoxyribonucleotide-(2,3-dehydro-2,3-deoxyribose 5'-phosphate)-DNA + a 5'-end 5'-phospho-2'-deoxyribonucleoside-DNA + H(+)</text>
        <dbReference type="Rhea" id="RHEA:66592"/>
        <dbReference type="Rhea" id="RHEA-COMP:13180"/>
        <dbReference type="Rhea" id="RHEA-COMP:16897"/>
        <dbReference type="Rhea" id="RHEA-COMP:17067"/>
        <dbReference type="ChEBI" id="CHEBI:15378"/>
        <dbReference type="ChEBI" id="CHEBI:136412"/>
        <dbReference type="ChEBI" id="CHEBI:157695"/>
        <dbReference type="ChEBI" id="CHEBI:167181"/>
        <dbReference type="EC" id="4.2.99.18"/>
    </reaction>
</comment>
<accession>A0A0F6W4N6</accession>
<organism evidence="18 19">
    <name type="scientific">Sandaracinus amylolyticus</name>
    <dbReference type="NCBI Taxonomy" id="927083"/>
    <lineage>
        <taxon>Bacteria</taxon>
        <taxon>Pseudomonadati</taxon>
        <taxon>Myxococcota</taxon>
        <taxon>Polyangia</taxon>
        <taxon>Polyangiales</taxon>
        <taxon>Sandaracinaceae</taxon>
        <taxon>Sandaracinus</taxon>
    </lineage>
</organism>
<dbReference type="KEGG" id="samy:DB32_004530"/>
<dbReference type="SMART" id="SM00898">
    <property type="entry name" value="Fapy_DNA_glyco"/>
    <property type="match status" value="1"/>
</dbReference>
<dbReference type="EMBL" id="CP011125">
    <property type="protein sequence ID" value="AKF07381.1"/>
    <property type="molecule type" value="Genomic_DNA"/>
</dbReference>
<dbReference type="GO" id="GO:0008270">
    <property type="term" value="F:zinc ion binding"/>
    <property type="evidence" value="ECO:0007669"/>
    <property type="project" value="UniProtKB-KW"/>
</dbReference>
<keyword evidence="10" id="KW-0234">DNA repair</keyword>
<evidence type="ECO:0000256" key="12">
    <source>
        <dbReference type="ARBA" id="ARBA00023268"/>
    </source>
</evidence>
<dbReference type="STRING" id="927083.DB32_004530"/>
<evidence type="ECO:0000256" key="2">
    <source>
        <dbReference type="ARBA" id="ARBA00009409"/>
    </source>
</evidence>
<dbReference type="Pfam" id="PF06827">
    <property type="entry name" value="zf-FPG_IleRS"/>
    <property type="match status" value="1"/>
</dbReference>
<dbReference type="SMART" id="SM01232">
    <property type="entry name" value="H2TH"/>
    <property type="match status" value="1"/>
</dbReference>
<keyword evidence="6 15" id="KW-0863">Zinc-finger</keyword>
<keyword evidence="4" id="KW-0479">Metal-binding</keyword>
<dbReference type="RefSeq" id="WP_053234648.1">
    <property type="nucleotide sequence ID" value="NZ_CP011125.1"/>
</dbReference>
<evidence type="ECO:0000256" key="10">
    <source>
        <dbReference type="ARBA" id="ARBA00023204"/>
    </source>
</evidence>
<dbReference type="GO" id="GO:0006284">
    <property type="term" value="P:base-excision repair"/>
    <property type="evidence" value="ECO:0007669"/>
    <property type="project" value="InterPro"/>
</dbReference>
<dbReference type="InterPro" id="IPR035937">
    <property type="entry name" value="FPG_N"/>
</dbReference>
<comment type="cofactor">
    <cofactor evidence="1">
        <name>Zn(2+)</name>
        <dbReference type="ChEBI" id="CHEBI:29105"/>
    </cofactor>
</comment>
<dbReference type="Pfam" id="PF01149">
    <property type="entry name" value="Fapy_DNA_glyco"/>
    <property type="match status" value="1"/>
</dbReference>
<dbReference type="PANTHER" id="PTHR42697">
    <property type="entry name" value="ENDONUCLEASE 8"/>
    <property type="match status" value="1"/>
</dbReference>
<evidence type="ECO:0000256" key="15">
    <source>
        <dbReference type="PROSITE-ProRule" id="PRU00391"/>
    </source>
</evidence>
<keyword evidence="19" id="KW-1185">Reference proteome</keyword>
<dbReference type="PANTHER" id="PTHR42697:SF1">
    <property type="entry name" value="ENDONUCLEASE 8"/>
    <property type="match status" value="1"/>
</dbReference>
<dbReference type="EC" id="4.2.99.18" evidence="3"/>
<gene>
    <name evidence="18" type="ORF">DB32_004530</name>
</gene>
<dbReference type="SUPFAM" id="SSF81624">
    <property type="entry name" value="N-terminal domain of MutM-like DNA repair proteins"/>
    <property type="match status" value="1"/>
</dbReference>
<proteinExistence type="inferred from homology"/>
<reference evidence="18 19" key="1">
    <citation type="submission" date="2015-03" db="EMBL/GenBank/DDBJ databases">
        <title>Genome assembly of Sandaracinus amylolyticus DSM 53668.</title>
        <authorList>
            <person name="Sharma G."/>
            <person name="Subramanian S."/>
        </authorList>
    </citation>
    <scope>NUCLEOTIDE SEQUENCE [LARGE SCALE GENOMIC DNA]</scope>
    <source>
        <strain evidence="18 19">DSM 53668</strain>
    </source>
</reference>
<dbReference type="GO" id="GO:0000703">
    <property type="term" value="F:oxidized pyrimidine nucleobase lesion DNA N-glycosylase activity"/>
    <property type="evidence" value="ECO:0007669"/>
    <property type="project" value="TreeGrafter"/>
</dbReference>
<protein>
    <recommendedName>
        <fullName evidence="3">DNA-(apurinic or apyrimidinic site) lyase</fullName>
        <ecNumber evidence="3">4.2.99.18</ecNumber>
    </recommendedName>
</protein>
<keyword evidence="13" id="KW-0326">Glycosidase</keyword>
<dbReference type="PROSITE" id="PS01242">
    <property type="entry name" value="ZF_FPG_1"/>
    <property type="match status" value="1"/>
</dbReference>
<dbReference type="SUPFAM" id="SSF57716">
    <property type="entry name" value="Glucocorticoid receptor-like (DNA-binding domain)"/>
    <property type="match status" value="1"/>
</dbReference>
<evidence type="ECO:0000256" key="9">
    <source>
        <dbReference type="ARBA" id="ARBA00023125"/>
    </source>
</evidence>
<dbReference type="GO" id="GO:0140078">
    <property type="term" value="F:class I DNA-(apurinic or apyrimidinic site) endonuclease activity"/>
    <property type="evidence" value="ECO:0007669"/>
    <property type="project" value="UniProtKB-EC"/>
</dbReference>
<evidence type="ECO:0000259" key="16">
    <source>
        <dbReference type="PROSITE" id="PS51066"/>
    </source>
</evidence>
<dbReference type="Pfam" id="PF06831">
    <property type="entry name" value="H2TH"/>
    <property type="match status" value="1"/>
</dbReference>
<dbReference type="InterPro" id="IPR010979">
    <property type="entry name" value="Ribosomal_uS13-like_H2TH"/>
</dbReference>
<feature type="domain" description="Formamidopyrimidine-DNA glycosylase catalytic" evidence="17">
    <location>
        <begin position="2"/>
        <end position="74"/>
    </location>
</feature>
<evidence type="ECO:0000256" key="7">
    <source>
        <dbReference type="ARBA" id="ARBA00022801"/>
    </source>
</evidence>
<name>A0A0F6W4N6_9BACT</name>
<dbReference type="AlphaFoldDB" id="A0A0F6W4N6"/>
<evidence type="ECO:0000313" key="18">
    <source>
        <dbReference type="EMBL" id="AKF07381.1"/>
    </source>
</evidence>
<evidence type="ECO:0000256" key="13">
    <source>
        <dbReference type="ARBA" id="ARBA00023295"/>
    </source>
</evidence>
<feature type="domain" description="FPG-type" evidence="16">
    <location>
        <begin position="215"/>
        <end position="251"/>
    </location>
</feature>
<dbReference type="PROSITE" id="PS51068">
    <property type="entry name" value="FPG_CAT"/>
    <property type="match status" value="1"/>
</dbReference>
<keyword evidence="7" id="KW-0378">Hydrolase</keyword>
<dbReference type="InterPro" id="IPR010663">
    <property type="entry name" value="Znf_FPG/IleRS"/>
</dbReference>
<dbReference type="Gene3D" id="1.10.8.50">
    <property type="match status" value="1"/>
</dbReference>
<dbReference type="SUPFAM" id="SSF46946">
    <property type="entry name" value="S13-like H2TH domain"/>
    <property type="match status" value="1"/>
</dbReference>
<keyword evidence="5" id="KW-0227">DNA damage</keyword>
<evidence type="ECO:0000256" key="11">
    <source>
        <dbReference type="ARBA" id="ARBA00023239"/>
    </source>
</evidence>
<evidence type="ECO:0000256" key="3">
    <source>
        <dbReference type="ARBA" id="ARBA00012720"/>
    </source>
</evidence>
<keyword evidence="11" id="KW-0456">Lyase</keyword>
<sequence>MPEGDTLHRTALRLRPLLAGRLVRALDLPRRGERVTSVIGKRVESVEARGKNLLISFDDGLVLHTHMKMNGVWRGYGPGERVPGVSGNVVVVLEVDGAIAMCWSAPIVRLIRASDVDRDPHLAGLGPDPIATSFDPDEAMRRLRALDHAPLGVALMDQRAIAGIGNVWKSELLFEHRLDPFAPVARFGDDELRALLATAERRMRGGFARGTRPQRVYGRQGEPCPRCAHAITMERQGDMRRSTYWCARCQPPRVEAPA</sequence>
<evidence type="ECO:0000256" key="5">
    <source>
        <dbReference type="ARBA" id="ARBA00022763"/>
    </source>
</evidence>
<evidence type="ECO:0000256" key="8">
    <source>
        <dbReference type="ARBA" id="ARBA00022833"/>
    </source>
</evidence>